<name>A0ABC8D9T2_BACVE</name>
<evidence type="ECO:0000313" key="3">
    <source>
        <dbReference type="EMBL" id="AWX72657.1"/>
    </source>
</evidence>
<dbReference type="Proteomes" id="UP000250069">
    <property type="component" value="Chromosome"/>
</dbReference>
<evidence type="ECO:0000259" key="2">
    <source>
        <dbReference type="Pfam" id="PF18847"/>
    </source>
</evidence>
<proteinExistence type="predicted"/>
<dbReference type="AlphaFoldDB" id="A0ABC8D9T2"/>
<organism evidence="3 4">
    <name type="scientific">Bacillus velezensis</name>
    <dbReference type="NCBI Taxonomy" id="492670"/>
    <lineage>
        <taxon>Bacteria</taxon>
        <taxon>Bacillati</taxon>
        <taxon>Bacillota</taxon>
        <taxon>Bacilli</taxon>
        <taxon>Bacillales</taxon>
        <taxon>Bacillaceae</taxon>
        <taxon>Bacillus</taxon>
        <taxon>Bacillus amyloliquefaciens group</taxon>
    </lineage>
</organism>
<dbReference type="InterPro" id="IPR041311">
    <property type="entry name" value="LPD29"/>
</dbReference>
<gene>
    <name evidence="3" type="ORF">BVDSYZ_11735</name>
</gene>
<evidence type="ECO:0000256" key="1">
    <source>
        <dbReference type="SAM" id="Coils"/>
    </source>
</evidence>
<accession>A0ABC8D9T2</accession>
<feature type="domain" description="Large polyvalent protein associated" evidence="2">
    <location>
        <begin position="106"/>
        <end position="158"/>
    </location>
</feature>
<evidence type="ECO:0000313" key="4">
    <source>
        <dbReference type="Proteomes" id="UP000250069"/>
    </source>
</evidence>
<dbReference type="EMBL" id="CP030150">
    <property type="protein sequence ID" value="AWX72657.1"/>
    <property type="molecule type" value="Genomic_DNA"/>
</dbReference>
<keyword evidence="1" id="KW-0175">Coiled coil</keyword>
<feature type="coiled-coil region" evidence="1">
    <location>
        <begin position="214"/>
        <end position="257"/>
    </location>
</feature>
<reference evidence="3 4" key="1">
    <citation type="submission" date="2018-06" db="EMBL/GenBank/DDBJ databases">
        <title>Complete Genome Sequence of Bacillus velezensis DSYZ, a Plant Growth-Promoting Rhizobacterium with Antifungal Activity.</title>
        <authorList>
            <person name="Du B."/>
            <person name="Ding Y."/>
            <person name="Liu K."/>
            <person name="Yao L."/>
            <person name="Wang C."/>
            <person name="Li H."/>
            <person name="Liu H."/>
        </authorList>
    </citation>
    <scope>NUCLEOTIDE SEQUENCE [LARGE SCALE GENOMIC DNA]</scope>
    <source>
        <strain evidence="3 4">DSYZ</strain>
    </source>
</reference>
<protein>
    <recommendedName>
        <fullName evidence="2">Large polyvalent protein associated domain-containing protein</fullName>
    </recommendedName>
</protein>
<dbReference type="Pfam" id="PF18847">
    <property type="entry name" value="LPD29"/>
    <property type="match status" value="1"/>
</dbReference>
<sequence>MGRLKMTAVLRINEELNGIELYFDSKPEQEVLTHLKSNGFRYSGFKKCWWSKRTEKSMQVANGVNKQEISSSKTITKTKKKAKGVKMSLWDATQWSEVEVNKEQEVKEMAKEIRKHIRQRFPQCKFSVTTGGSNSHSTINITIKSSPYEKGSAYLTAIYDYCNSLLNNYRHCYSPADPYTDYAGSYNFYGRVSLDWEYIVTEQTEEIKEDMTLFDSKTEEFEEAEKARKEKELQEYLKEQELKNAEYKRRQGEEKKQAENIYSSVVVKQLNEDQEYFVIDAQFANLNKNQTLNQYKDEVVKGDYRLENVKITKEVHFNTEEALTNFSNLLLNDFDFLAETGGSFTEDNRINSMIDYYNMDDLEKNTVKWNLYGVGVYYGGKLQFIVDAQGHSYARYVGLVDNAKTEKSISHKQALKEGELEELKYQADVLEDISTSVIEELNIHKTWKKEDWSKYKSLFKEKLKFRSLKLKKKIIQQVDIEELKISLYRILHEVDSIQEQFKNVDLEKGEKYTLFYISDLGSLITERITYDSYRPTKYAQYDNAVKLTYRPESKRKLYYRHFYSELLMFKGWHSLPETVLNNVEVKPDGMKIIHSKYHSCDKRQFDEVLGYLNKKSFKAIINTYKSIN</sequence>